<dbReference type="InterPro" id="IPR003448">
    <property type="entry name" value="Mopterin_biosynth_MoaE"/>
</dbReference>
<dbReference type="EC" id="2.8.1.12" evidence="3"/>
<comment type="function">
    <text evidence="6">Converts molybdopterin precursor Z into molybdopterin. This requires the incorporation of two sulfur atoms into precursor Z to generate a dithiolene group. The sulfur is provided by MoaD.</text>
</comment>
<name>A0ABW3J976_9HYPH</name>
<accession>A0ABW3J976</accession>
<reference evidence="15" key="1">
    <citation type="journal article" date="2019" name="Int. J. Syst. Evol. Microbiol.">
        <title>The Global Catalogue of Microorganisms (GCM) 10K type strain sequencing project: providing services to taxonomists for standard genome sequencing and annotation.</title>
        <authorList>
            <consortium name="The Broad Institute Genomics Platform"/>
            <consortium name="The Broad Institute Genome Sequencing Center for Infectious Disease"/>
            <person name="Wu L."/>
            <person name="Ma J."/>
        </authorList>
    </citation>
    <scope>NUCLEOTIDE SEQUENCE [LARGE SCALE GENOMIC DNA]</scope>
    <source>
        <strain evidence="15">CCUG 61697</strain>
    </source>
</reference>
<protein>
    <recommendedName>
        <fullName evidence="4">Molybdopterin synthase catalytic subunit</fullName>
        <ecNumber evidence="3">2.8.1.12</ecNumber>
    </recommendedName>
    <alternativeName>
        <fullName evidence="10">MPT synthase subunit 2</fullName>
    </alternativeName>
    <alternativeName>
        <fullName evidence="8">Molybdenum cofactor biosynthesis protein E</fullName>
    </alternativeName>
    <alternativeName>
        <fullName evidence="9">Molybdopterin-converting factor large subunit</fullName>
    </alternativeName>
    <alternativeName>
        <fullName evidence="11">Molybdopterin-converting factor subunit 2</fullName>
    </alternativeName>
</protein>
<evidence type="ECO:0000313" key="15">
    <source>
        <dbReference type="Proteomes" id="UP001597102"/>
    </source>
</evidence>
<dbReference type="RefSeq" id="WP_379087303.1">
    <property type="nucleotide sequence ID" value="NZ_JBHTJO010000001.1"/>
</dbReference>
<comment type="subunit">
    <text evidence="7">Heterotetramer of 2 MoaD subunits and 2 MoaE subunits. Also stable as homodimer. The enzyme changes between these two forms during catalysis.</text>
</comment>
<evidence type="ECO:0000256" key="12">
    <source>
        <dbReference type="ARBA" id="ARBA00049878"/>
    </source>
</evidence>
<feature type="region of interest" description="Disordered" evidence="13">
    <location>
        <begin position="132"/>
        <end position="160"/>
    </location>
</feature>
<evidence type="ECO:0000313" key="14">
    <source>
        <dbReference type="EMBL" id="MFD0986695.1"/>
    </source>
</evidence>
<evidence type="ECO:0000256" key="8">
    <source>
        <dbReference type="ARBA" id="ARBA00029745"/>
    </source>
</evidence>
<keyword evidence="5" id="KW-0501">Molybdenum cofactor biosynthesis</keyword>
<evidence type="ECO:0000256" key="4">
    <source>
        <dbReference type="ARBA" id="ARBA00013858"/>
    </source>
</evidence>
<keyword evidence="15" id="KW-1185">Reference proteome</keyword>
<proteinExistence type="inferred from homology"/>
<sequence length="160" mass="17823">MIRIQEADFDLAEEVEILKDGRTDIGAIVTFTGVVRDRGSDKVIDSMNLEHYPGMTEKELARIEAQAHERWPLQASLIVHRVGKLVPGENIVLVATASEHRHAAFEAASFLMDYLKTDAPFWKFEDGPDGAGWVEARDSDDAAKESWSKQPSNKEEAADV</sequence>
<comment type="caution">
    <text evidence="14">The sequence shown here is derived from an EMBL/GenBank/DDBJ whole genome shotgun (WGS) entry which is preliminary data.</text>
</comment>
<comment type="pathway">
    <text evidence="1">Cofactor biosynthesis; molybdopterin biosynthesis.</text>
</comment>
<dbReference type="Proteomes" id="UP001597102">
    <property type="component" value="Unassembled WGS sequence"/>
</dbReference>
<evidence type="ECO:0000256" key="10">
    <source>
        <dbReference type="ARBA" id="ARBA00030781"/>
    </source>
</evidence>
<evidence type="ECO:0000256" key="3">
    <source>
        <dbReference type="ARBA" id="ARBA00011950"/>
    </source>
</evidence>
<dbReference type="InterPro" id="IPR036563">
    <property type="entry name" value="MoaE_sf"/>
</dbReference>
<evidence type="ECO:0000256" key="2">
    <source>
        <dbReference type="ARBA" id="ARBA00005426"/>
    </source>
</evidence>
<organism evidence="14 15">
    <name type="scientific">Methyloligella solikamskensis</name>
    <dbReference type="NCBI Taxonomy" id="1177756"/>
    <lineage>
        <taxon>Bacteria</taxon>
        <taxon>Pseudomonadati</taxon>
        <taxon>Pseudomonadota</taxon>
        <taxon>Alphaproteobacteria</taxon>
        <taxon>Hyphomicrobiales</taxon>
        <taxon>Hyphomicrobiaceae</taxon>
        <taxon>Methyloligella</taxon>
    </lineage>
</organism>
<comment type="catalytic activity">
    <reaction evidence="12">
        <text>2 [molybdopterin-synthase sulfur-carrier protein]-C-terminal-Gly-aminoethanethioate + cyclic pyranopterin phosphate + H2O = molybdopterin + 2 [molybdopterin-synthase sulfur-carrier protein]-C-terminal Gly-Gly + 2 H(+)</text>
        <dbReference type="Rhea" id="RHEA:26333"/>
        <dbReference type="Rhea" id="RHEA-COMP:12202"/>
        <dbReference type="Rhea" id="RHEA-COMP:19907"/>
        <dbReference type="ChEBI" id="CHEBI:15377"/>
        <dbReference type="ChEBI" id="CHEBI:15378"/>
        <dbReference type="ChEBI" id="CHEBI:58698"/>
        <dbReference type="ChEBI" id="CHEBI:59648"/>
        <dbReference type="ChEBI" id="CHEBI:90778"/>
        <dbReference type="ChEBI" id="CHEBI:232372"/>
        <dbReference type="EC" id="2.8.1.12"/>
    </reaction>
</comment>
<evidence type="ECO:0000256" key="7">
    <source>
        <dbReference type="ARBA" id="ARBA00026066"/>
    </source>
</evidence>
<evidence type="ECO:0000256" key="5">
    <source>
        <dbReference type="ARBA" id="ARBA00023150"/>
    </source>
</evidence>
<dbReference type="EMBL" id="JBHTJO010000001">
    <property type="protein sequence ID" value="MFD0986695.1"/>
    <property type="molecule type" value="Genomic_DNA"/>
</dbReference>
<comment type="similarity">
    <text evidence="2">Belongs to the MoaE family.</text>
</comment>
<gene>
    <name evidence="14" type="ORF">ACFQ2F_06250</name>
</gene>
<feature type="compositionally biased region" description="Basic and acidic residues" evidence="13">
    <location>
        <begin position="135"/>
        <end position="160"/>
    </location>
</feature>
<evidence type="ECO:0000256" key="11">
    <source>
        <dbReference type="ARBA" id="ARBA00032474"/>
    </source>
</evidence>
<evidence type="ECO:0000256" key="9">
    <source>
        <dbReference type="ARBA" id="ARBA00030407"/>
    </source>
</evidence>
<evidence type="ECO:0000256" key="6">
    <source>
        <dbReference type="ARBA" id="ARBA00025448"/>
    </source>
</evidence>
<dbReference type="Gene3D" id="3.90.1170.40">
    <property type="entry name" value="Molybdopterin biosynthesis MoaE subunit"/>
    <property type="match status" value="1"/>
</dbReference>
<evidence type="ECO:0000256" key="13">
    <source>
        <dbReference type="SAM" id="MobiDB-lite"/>
    </source>
</evidence>
<dbReference type="PANTHER" id="PTHR23404">
    <property type="entry name" value="MOLYBDOPTERIN SYNTHASE RELATED"/>
    <property type="match status" value="1"/>
</dbReference>
<dbReference type="Pfam" id="PF02391">
    <property type="entry name" value="MoaE"/>
    <property type="match status" value="1"/>
</dbReference>
<dbReference type="SUPFAM" id="SSF54690">
    <property type="entry name" value="Molybdopterin synthase subunit MoaE"/>
    <property type="match status" value="1"/>
</dbReference>
<evidence type="ECO:0000256" key="1">
    <source>
        <dbReference type="ARBA" id="ARBA00005046"/>
    </source>
</evidence>
<dbReference type="CDD" id="cd00756">
    <property type="entry name" value="MoaE"/>
    <property type="match status" value="1"/>
</dbReference>